<dbReference type="SUPFAM" id="SSF51004">
    <property type="entry name" value="C-terminal (heme d1) domain of cytochrome cd1-nitrite reductase"/>
    <property type="match status" value="1"/>
</dbReference>
<dbReference type="Gene3D" id="2.130.10.10">
    <property type="entry name" value="YVTN repeat-like/Quinoprotein amine dehydrogenase"/>
    <property type="match status" value="1"/>
</dbReference>
<dbReference type="PANTHER" id="PTHR47197">
    <property type="entry name" value="PROTEIN NIRF"/>
    <property type="match status" value="1"/>
</dbReference>
<accession>A0ABW9ZD78</accession>
<dbReference type="InterPro" id="IPR031815">
    <property type="entry name" value="DUF5074"/>
</dbReference>
<sequence>MKFKHLVLILLSGSLFFTSCDSNDDSNPNVPQGAYDNGILILSEGNFGASNSGITFSSKDFQTQEANIFSAVNGENMGDTGQDIGFHDDLAYIVMHGSHEIHVVNRYNFKLVTTISSGLLNPRYITFANNKAYVTNWGNGSVATDDYIAVIDLVTNQIIKNISVVEGPERIIEDDNKLYVAHKGGYGNGNSISIISAANDSLLTNMIVGDVPNSLEIENGILYVLCGGIQAWSPEAISTSGSLHQINLGNNTKVTHNFGPGQHPSNLEIEDNKIYYTVNEKIYVKNLGDVLPTQELFSTTAQGVYGVYSFEVEDGKIYVGDAKDYNSNGSVYVYSTSGTYIDEIVTGVTPTGIYFND</sequence>
<dbReference type="PANTHER" id="PTHR47197:SF3">
    <property type="entry name" value="DIHYDRO-HEME D1 DEHYDROGENASE"/>
    <property type="match status" value="1"/>
</dbReference>
<comment type="caution">
    <text evidence="1">The sequence shown here is derived from an EMBL/GenBank/DDBJ whole genome shotgun (WGS) entry which is preliminary data.</text>
</comment>
<dbReference type="InterPro" id="IPR051200">
    <property type="entry name" value="Host-pathogen_enzymatic-act"/>
</dbReference>
<organism evidence="1 2">
    <name type="scientific">Flavobacterium ichthyis</name>
    <dbReference type="NCBI Taxonomy" id="2698827"/>
    <lineage>
        <taxon>Bacteria</taxon>
        <taxon>Pseudomonadati</taxon>
        <taxon>Bacteroidota</taxon>
        <taxon>Flavobacteriia</taxon>
        <taxon>Flavobacteriales</taxon>
        <taxon>Flavobacteriaceae</taxon>
        <taxon>Flavobacterium</taxon>
    </lineage>
</organism>
<dbReference type="Proteomes" id="UP000798602">
    <property type="component" value="Unassembled WGS sequence"/>
</dbReference>
<dbReference type="Pfam" id="PF16819">
    <property type="entry name" value="DUF5074"/>
    <property type="match status" value="1"/>
</dbReference>
<dbReference type="EMBL" id="JAABLM010000020">
    <property type="protein sequence ID" value="NBL66035.1"/>
    <property type="molecule type" value="Genomic_DNA"/>
</dbReference>
<evidence type="ECO:0008006" key="3">
    <source>
        <dbReference type="Google" id="ProtNLM"/>
    </source>
</evidence>
<protein>
    <recommendedName>
        <fullName evidence="3">Lipoprotein</fullName>
    </recommendedName>
</protein>
<name>A0ABW9ZD78_9FLAO</name>
<proteinExistence type="predicted"/>
<reference evidence="2" key="1">
    <citation type="submission" date="2020-01" db="EMBL/GenBank/DDBJ databases">
        <title>Sphingomonas sp. strain CSW-10.</title>
        <authorList>
            <person name="Chen W.-M."/>
        </authorList>
    </citation>
    <scope>NUCLEOTIDE SEQUENCE [LARGE SCALE GENOMIC DNA]</scope>
    <source>
        <strain evidence="2">NST-5</strain>
    </source>
</reference>
<gene>
    <name evidence="1" type="ORF">GV828_12575</name>
</gene>
<dbReference type="InterPro" id="IPR015943">
    <property type="entry name" value="WD40/YVTN_repeat-like_dom_sf"/>
</dbReference>
<dbReference type="RefSeq" id="WP_166537852.1">
    <property type="nucleotide sequence ID" value="NZ_JAABLM010000020.1"/>
</dbReference>
<dbReference type="PROSITE" id="PS51257">
    <property type="entry name" value="PROKAR_LIPOPROTEIN"/>
    <property type="match status" value="1"/>
</dbReference>
<dbReference type="InterPro" id="IPR011048">
    <property type="entry name" value="Haem_d1_sf"/>
</dbReference>
<evidence type="ECO:0000313" key="1">
    <source>
        <dbReference type="EMBL" id="NBL66035.1"/>
    </source>
</evidence>
<keyword evidence="2" id="KW-1185">Reference proteome</keyword>
<evidence type="ECO:0000313" key="2">
    <source>
        <dbReference type="Proteomes" id="UP000798602"/>
    </source>
</evidence>